<comment type="caution">
    <text evidence="2">The sequence shown here is derived from an EMBL/GenBank/DDBJ whole genome shotgun (WGS) entry which is preliminary data.</text>
</comment>
<keyword evidence="3" id="KW-1185">Reference proteome</keyword>
<organism evidence="2 3">
    <name type="scientific">Arthrobacter livingstonensis</name>
    <dbReference type="NCBI Taxonomy" id="670078"/>
    <lineage>
        <taxon>Bacteria</taxon>
        <taxon>Bacillati</taxon>
        <taxon>Actinomycetota</taxon>
        <taxon>Actinomycetes</taxon>
        <taxon>Micrococcales</taxon>
        <taxon>Micrococcaceae</taxon>
        <taxon>Arthrobacter</taxon>
    </lineage>
</organism>
<accession>A0A2V5L3T4</accession>
<dbReference type="Pfam" id="PF07751">
    <property type="entry name" value="Abi_2"/>
    <property type="match status" value="1"/>
</dbReference>
<dbReference type="AlphaFoldDB" id="A0A2V5L3T4"/>
<sequence length="97" mass="10644">MSRTAGPPQAARDAHRGLKVSTGSSATSRLLHPQQLEARDGSRTGQFRPGTSLAQVQALWEFDNRIRLSTFAVLQHVENYLRALKGYSLGAVDPLTR</sequence>
<proteinExistence type="predicted"/>
<name>A0A2V5L3T4_9MICC</name>
<gene>
    <name evidence="2" type="ORF">CVV68_19365</name>
</gene>
<protein>
    <submittedName>
        <fullName evidence="2">Uncharacterized protein</fullName>
    </submittedName>
</protein>
<evidence type="ECO:0000313" key="2">
    <source>
        <dbReference type="EMBL" id="PYI65182.1"/>
    </source>
</evidence>
<reference evidence="2 3" key="1">
    <citation type="submission" date="2018-05" db="EMBL/GenBank/DDBJ databases">
        <title>Genetic diversity of glacier-inhabiting Cryobacterium bacteria in China and description of Cryobacterium mengkeensis sp. nov. and Arthrobacter glacialis sp. nov.</title>
        <authorList>
            <person name="Liu Q."/>
            <person name="Xin Y.-H."/>
        </authorList>
    </citation>
    <scope>NUCLEOTIDE SEQUENCE [LARGE SCALE GENOMIC DNA]</scope>
    <source>
        <strain evidence="2 3">LI2</strain>
    </source>
</reference>
<evidence type="ECO:0000313" key="3">
    <source>
        <dbReference type="Proteomes" id="UP000247832"/>
    </source>
</evidence>
<dbReference type="OrthoDB" id="5363652at2"/>
<feature type="region of interest" description="Disordered" evidence="1">
    <location>
        <begin position="1"/>
        <end position="48"/>
    </location>
</feature>
<dbReference type="InterPro" id="IPR011664">
    <property type="entry name" value="Abi_system_AbiD/AbiF-like"/>
</dbReference>
<evidence type="ECO:0000256" key="1">
    <source>
        <dbReference type="SAM" id="MobiDB-lite"/>
    </source>
</evidence>
<dbReference type="Proteomes" id="UP000247832">
    <property type="component" value="Unassembled WGS sequence"/>
</dbReference>
<dbReference type="EMBL" id="QJVD01000029">
    <property type="protein sequence ID" value="PYI65182.1"/>
    <property type="molecule type" value="Genomic_DNA"/>
</dbReference>